<dbReference type="PANTHER" id="PTHR42698">
    <property type="entry name" value="GTPASE ERA"/>
    <property type="match status" value="1"/>
</dbReference>
<dbReference type="GO" id="GO:0005829">
    <property type="term" value="C:cytosol"/>
    <property type="evidence" value="ECO:0007669"/>
    <property type="project" value="TreeGrafter"/>
</dbReference>
<feature type="compositionally biased region" description="Low complexity" evidence="1">
    <location>
        <begin position="526"/>
        <end position="536"/>
    </location>
</feature>
<dbReference type="GO" id="GO:0043024">
    <property type="term" value="F:ribosomal small subunit binding"/>
    <property type="evidence" value="ECO:0007669"/>
    <property type="project" value="TreeGrafter"/>
</dbReference>
<accession>A0A1I1F941</accession>
<evidence type="ECO:0000256" key="1">
    <source>
        <dbReference type="SAM" id="MobiDB-lite"/>
    </source>
</evidence>
<feature type="compositionally biased region" description="Gly residues" evidence="1">
    <location>
        <begin position="513"/>
        <end position="525"/>
    </location>
</feature>
<dbReference type="InterPro" id="IPR045063">
    <property type="entry name" value="Dynamin_N"/>
</dbReference>
<dbReference type="Proteomes" id="UP000199207">
    <property type="component" value="Unassembled WGS sequence"/>
</dbReference>
<dbReference type="STRING" id="910347.SAMN05421773_101648"/>
<sequence>MLLISPEIGHSSRVAILEARPDLVDALTALRERIAAARFPLALPGAERARRSRSELLIQLDGYLVPRVREPDAPLLAVVGGSTGAGKSTLVNSLIGRRVSPAGVLRPTTRTPVLICHPDDHHWFAGPRVLPILGRVWLPRDQRDEFSAAPPPAATDDGRPALAVETSRAIPAGLALLDAPDIDSVAGGTRDLAADLIAAADIWVLVTTAARYADATPWNLLRTAREWNVTLATVLDRVPHQILPEVSRHYAALLDRAGLGDIPRFTVPELPESAGGSGLLPASTVSALRQWLAHQAQDPAARAVAASRTALGTLGALRGRIAALAGAAAAQAAAATRMDQHLADAFADAARRVRDCLDRGGLMSGQVRAHWLSFPQDSSSDELMDALTEALISLLAEELIAAGERTTLRWEREPGAPPRRQPPEKVRARTGILVRRLRRCLEELAEEEARAVLDAGPGPAPVGGRAPVRGRGPSAGPSGPLGPARLPSRPPAGQSRAPAPADTGRRRVLRGGRSPGRGPGTGPATGTGHRPPTGRDGLPDDSPRHPCDAGETAALLMTALLCGRRAAPAGQALQALLGSARAARLRDRAAKLLHRYVDRAVGEERDLRGAPLHRLAVTPDHQVELVAAYSLLGRRLPAR</sequence>
<feature type="region of interest" description="Disordered" evidence="1">
    <location>
        <begin position="406"/>
        <end position="427"/>
    </location>
</feature>
<evidence type="ECO:0000313" key="3">
    <source>
        <dbReference type="EMBL" id="SFB95905.1"/>
    </source>
</evidence>
<evidence type="ECO:0000313" key="4">
    <source>
        <dbReference type="Proteomes" id="UP000199207"/>
    </source>
</evidence>
<dbReference type="InterPro" id="IPR027417">
    <property type="entry name" value="P-loop_NTPase"/>
</dbReference>
<dbReference type="PANTHER" id="PTHR42698:SF1">
    <property type="entry name" value="GTPASE ERA, MITOCHONDRIAL"/>
    <property type="match status" value="1"/>
</dbReference>
<protein>
    <submittedName>
        <fullName evidence="3">Dynamin family protein</fullName>
    </submittedName>
</protein>
<feature type="compositionally biased region" description="Basic and acidic residues" evidence="1">
    <location>
        <begin position="537"/>
        <end position="547"/>
    </location>
</feature>
<dbReference type="GO" id="GO:0019843">
    <property type="term" value="F:rRNA binding"/>
    <property type="evidence" value="ECO:0007669"/>
    <property type="project" value="TreeGrafter"/>
</dbReference>
<organism evidence="3 4">
    <name type="scientific">Streptomyces aidingensis</name>
    <dbReference type="NCBI Taxonomy" id="910347"/>
    <lineage>
        <taxon>Bacteria</taxon>
        <taxon>Bacillati</taxon>
        <taxon>Actinomycetota</taxon>
        <taxon>Actinomycetes</taxon>
        <taxon>Kitasatosporales</taxon>
        <taxon>Streptomycetaceae</taxon>
        <taxon>Streptomyces</taxon>
    </lineage>
</organism>
<dbReference type="InterPro" id="IPR005662">
    <property type="entry name" value="GTPase_Era-like"/>
</dbReference>
<keyword evidence="4" id="KW-1185">Reference proteome</keyword>
<dbReference type="GO" id="GO:0000028">
    <property type="term" value="P:ribosomal small subunit assembly"/>
    <property type="evidence" value="ECO:0007669"/>
    <property type="project" value="TreeGrafter"/>
</dbReference>
<feature type="domain" description="Dynamin N-terminal" evidence="2">
    <location>
        <begin position="78"/>
        <end position="211"/>
    </location>
</feature>
<dbReference type="EMBL" id="FOLM01000001">
    <property type="protein sequence ID" value="SFB95905.1"/>
    <property type="molecule type" value="Genomic_DNA"/>
</dbReference>
<dbReference type="SUPFAM" id="SSF52540">
    <property type="entry name" value="P-loop containing nucleoside triphosphate hydrolases"/>
    <property type="match status" value="1"/>
</dbReference>
<evidence type="ECO:0000259" key="2">
    <source>
        <dbReference type="Pfam" id="PF00350"/>
    </source>
</evidence>
<name>A0A1I1F941_9ACTN</name>
<proteinExistence type="predicted"/>
<dbReference type="AlphaFoldDB" id="A0A1I1F941"/>
<dbReference type="Pfam" id="PF00350">
    <property type="entry name" value="Dynamin_N"/>
    <property type="match status" value="1"/>
</dbReference>
<reference evidence="3 4" key="1">
    <citation type="submission" date="2016-10" db="EMBL/GenBank/DDBJ databases">
        <authorList>
            <person name="de Groot N.N."/>
        </authorList>
    </citation>
    <scope>NUCLEOTIDE SEQUENCE [LARGE SCALE GENOMIC DNA]</scope>
    <source>
        <strain evidence="3 4">CGMCC 4.5739</strain>
    </source>
</reference>
<dbReference type="Gene3D" id="3.40.50.300">
    <property type="entry name" value="P-loop containing nucleotide triphosphate hydrolases"/>
    <property type="match status" value="1"/>
</dbReference>
<gene>
    <name evidence="3" type="ORF">SAMN05421773_101648</name>
</gene>
<feature type="compositionally biased region" description="Low complexity" evidence="1">
    <location>
        <begin position="452"/>
        <end position="487"/>
    </location>
</feature>
<feature type="region of interest" description="Disordered" evidence="1">
    <location>
        <begin position="452"/>
        <end position="547"/>
    </location>
</feature>
<dbReference type="GO" id="GO:0005525">
    <property type="term" value="F:GTP binding"/>
    <property type="evidence" value="ECO:0007669"/>
    <property type="project" value="InterPro"/>
</dbReference>
<dbReference type="CDD" id="cd00882">
    <property type="entry name" value="Ras_like_GTPase"/>
    <property type="match status" value="1"/>
</dbReference>